<evidence type="ECO:0008006" key="10">
    <source>
        <dbReference type="Google" id="ProtNLM"/>
    </source>
</evidence>
<evidence type="ECO:0000313" key="9">
    <source>
        <dbReference type="Proteomes" id="UP001152799"/>
    </source>
</evidence>
<keyword evidence="3" id="KW-0378">Hydrolase</keyword>
<dbReference type="SUPFAM" id="SSF54001">
    <property type="entry name" value="Cysteine proteinases"/>
    <property type="match status" value="1"/>
</dbReference>
<proteinExistence type="inferred from homology"/>
<evidence type="ECO:0000313" key="8">
    <source>
        <dbReference type="EMBL" id="CAH1127207.1"/>
    </source>
</evidence>
<keyword evidence="4" id="KW-0788">Thiol protease</keyword>
<dbReference type="InterPro" id="IPR013201">
    <property type="entry name" value="Prot_inhib_I29"/>
</dbReference>
<dbReference type="InterPro" id="IPR013128">
    <property type="entry name" value="Peptidase_C1A"/>
</dbReference>
<keyword evidence="5" id="KW-0732">Signal</keyword>
<dbReference type="InterPro" id="IPR039417">
    <property type="entry name" value="Peptidase_C1A_papain-like"/>
</dbReference>
<dbReference type="SMART" id="SM00645">
    <property type="entry name" value="Pept_C1"/>
    <property type="match status" value="1"/>
</dbReference>
<dbReference type="SMART" id="SM00848">
    <property type="entry name" value="Inhibitor_I29"/>
    <property type="match status" value="1"/>
</dbReference>
<evidence type="ECO:0000256" key="2">
    <source>
        <dbReference type="ARBA" id="ARBA00022670"/>
    </source>
</evidence>
<evidence type="ECO:0000256" key="3">
    <source>
        <dbReference type="ARBA" id="ARBA00022801"/>
    </source>
</evidence>
<feature type="domain" description="Cathepsin propeptide inhibitor" evidence="7">
    <location>
        <begin position="118"/>
        <end position="178"/>
    </location>
</feature>
<feature type="signal peptide" evidence="5">
    <location>
        <begin position="1"/>
        <end position="18"/>
    </location>
</feature>
<evidence type="ECO:0000256" key="1">
    <source>
        <dbReference type="ARBA" id="ARBA00008455"/>
    </source>
</evidence>
<dbReference type="InterPro" id="IPR038765">
    <property type="entry name" value="Papain-like_cys_pep_sf"/>
</dbReference>
<dbReference type="Proteomes" id="UP001152799">
    <property type="component" value="Chromosome 2"/>
</dbReference>
<dbReference type="CDD" id="cd02248">
    <property type="entry name" value="Peptidase_C1A"/>
    <property type="match status" value="1"/>
</dbReference>
<organism evidence="8 9">
    <name type="scientific">Ceutorhynchus assimilis</name>
    <name type="common">cabbage seed weevil</name>
    <dbReference type="NCBI Taxonomy" id="467358"/>
    <lineage>
        <taxon>Eukaryota</taxon>
        <taxon>Metazoa</taxon>
        <taxon>Ecdysozoa</taxon>
        <taxon>Arthropoda</taxon>
        <taxon>Hexapoda</taxon>
        <taxon>Insecta</taxon>
        <taxon>Pterygota</taxon>
        <taxon>Neoptera</taxon>
        <taxon>Endopterygota</taxon>
        <taxon>Coleoptera</taxon>
        <taxon>Polyphaga</taxon>
        <taxon>Cucujiformia</taxon>
        <taxon>Curculionidae</taxon>
        <taxon>Ceutorhynchinae</taxon>
        <taxon>Ceutorhynchus</taxon>
    </lineage>
</organism>
<dbReference type="OrthoDB" id="190265at2759"/>
<feature type="domain" description="Peptidase C1A papain C-terminal" evidence="6">
    <location>
        <begin position="209"/>
        <end position="427"/>
    </location>
</feature>
<dbReference type="GO" id="GO:0008234">
    <property type="term" value="F:cysteine-type peptidase activity"/>
    <property type="evidence" value="ECO:0007669"/>
    <property type="project" value="UniProtKB-KW"/>
</dbReference>
<keyword evidence="9" id="KW-1185">Reference proteome</keyword>
<gene>
    <name evidence="8" type="ORF">CEUTPL_LOCUS6007</name>
</gene>
<evidence type="ECO:0000256" key="5">
    <source>
        <dbReference type="SAM" id="SignalP"/>
    </source>
</evidence>
<dbReference type="Pfam" id="PF00112">
    <property type="entry name" value="Peptidase_C1"/>
    <property type="match status" value="1"/>
</dbReference>
<feature type="chain" id="PRO_5040463490" description="Cathepsin L" evidence="5">
    <location>
        <begin position="19"/>
        <end position="428"/>
    </location>
</feature>
<evidence type="ECO:0000256" key="4">
    <source>
        <dbReference type="ARBA" id="ARBA00022807"/>
    </source>
</evidence>
<dbReference type="EMBL" id="OU892278">
    <property type="protein sequence ID" value="CAH1127207.1"/>
    <property type="molecule type" value="Genomic_DNA"/>
</dbReference>
<name>A0A9P0DKW0_9CUCU</name>
<dbReference type="Gene3D" id="3.90.70.10">
    <property type="entry name" value="Cysteine proteinases"/>
    <property type="match status" value="1"/>
</dbReference>
<dbReference type="GO" id="GO:0006508">
    <property type="term" value="P:proteolysis"/>
    <property type="evidence" value="ECO:0007669"/>
    <property type="project" value="UniProtKB-KW"/>
</dbReference>
<evidence type="ECO:0000259" key="6">
    <source>
        <dbReference type="SMART" id="SM00645"/>
    </source>
</evidence>
<comment type="similarity">
    <text evidence="1">Belongs to the peptidase C1 family.</text>
</comment>
<protein>
    <recommendedName>
        <fullName evidence="10">Cathepsin L</fullName>
    </recommendedName>
</protein>
<dbReference type="InterPro" id="IPR000668">
    <property type="entry name" value="Peptidase_C1A_C"/>
</dbReference>
<dbReference type="PANTHER" id="PTHR12411">
    <property type="entry name" value="CYSTEINE PROTEASE FAMILY C1-RELATED"/>
    <property type="match status" value="1"/>
</dbReference>
<keyword evidence="2" id="KW-0645">Protease</keyword>
<evidence type="ECO:0000259" key="7">
    <source>
        <dbReference type="SMART" id="SM00848"/>
    </source>
</evidence>
<dbReference type="InterPro" id="IPR025660">
    <property type="entry name" value="Pept_his_AS"/>
</dbReference>
<dbReference type="Pfam" id="PF08246">
    <property type="entry name" value="Inhibitor_I29"/>
    <property type="match status" value="1"/>
</dbReference>
<dbReference type="PRINTS" id="PR00705">
    <property type="entry name" value="PAPAIN"/>
</dbReference>
<dbReference type="FunFam" id="3.90.70.10:FF:000006">
    <property type="entry name" value="Cathepsin S"/>
    <property type="match status" value="1"/>
</dbReference>
<accession>A0A9P0DKW0</accession>
<dbReference type="PROSITE" id="PS00639">
    <property type="entry name" value="THIOL_PROTEASE_HIS"/>
    <property type="match status" value="1"/>
</dbReference>
<sequence>MNPILLICTTALFVTVQCDQSSQNRPNRQIFTGPHHKLALAQVQVPHTPEFSGKISYGSVLPIASGHVSVGTQHHGSVDVTGHAPRFSLQAFQEPSYIAGEIKKLVRVPVEDLIDEEWKAFKMTYNKIYPSTEVENFRREVFIENRAKIAKFNQEYSQGKRNFVQQLNPYGDLLHHEFTQLLNGFNRTSLPKVSIPTPSTYIPSANVVLPTSVDWRQVGAVTPVTSQGTCASCWAFAAAGALEGHWFRKTGQLVDVSEQNLVDCTKSYGNDGCMGGLVDPAFQYVRVNGGVDAEEAYPYEAKDDQQCRFQPDKVVVKCTGYVDLAEADEKGIEIAVATLGPVAVAIDAGKDGFQFYSDGVYFDDCGNTQDDMNHAVLIVGYGQEPNGQKYWLVKNSYGPQWGLGGYIKMAKDADNHCGIANQASYPLV</sequence>
<reference evidence="8" key="1">
    <citation type="submission" date="2022-01" db="EMBL/GenBank/DDBJ databases">
        <authorList>
            <person name="King R."/>
        </authorList>
    </citation>
    <scope>NUCLEOTIDE SEQUENCE</scope>
</reference>
<dbReference type="AlphaFoldDB" id="A0A9P0DKW0"/>